<feature type="region of interest" description="Disordered" evidence="4">
    <location>
        <begin position="143"/>
        <end position="191"/>
    </location>
</feature>
<dbReference type="RefSeq" id="WP_184927028.1">
    <property type="nucleotide sequence ID" value="NZ_JACHMO010000001.1"/>
</dbReference>
<dbReference type="SUPFAM" id="SSF53335">
    <property type="entry name" value="S-adenosyl-L-methionine-dependent methyltransferases"/>
    <property type="match status" value="1"/>
</dbReference>
<dbReference type="InterPro" id="IPR029063">
    <property type="entry name" value="SAM-dependent_MTases_sf"/>
</dbReference>
<protein>
    <submittedName>
        <fullName evidence="5">DNA (Cytosine-5)-methyltransferase 1</fullName>
        <ecNumber evidence="5">2.1.1.37</ecNumber>
    </submittedName>
</protein>
<dbReference type="Proteomes" id="UP000552097">
    <property type="component" value="Unassembled WGS sequence"/>
</dbReference>
<evidence type="ECO:0000313" key="5">
    <source>
        <dbReference type="EMBL" id="MBB5807046.1"/>
    </source>
</evidence>
<dbReference type="EC" id="2.1.1.37" evidence="5"/>
<organism evidence="5 6">
    <name type="scientific">Saccharothrix ecbatanensis</name>
    <dbReference type="NCBI Taxonomy" id="1105145"/>
    <lineage>
        <taxon>Bacteria</taxon>
        <taxon>Bacillati</taxon>
        <taxon>Actinomycetota</taxon>
        <taxon>Actinomycetes</taxon>
        <taxon>Pseudonocardiales</taxon>
        <taxon>Pseudonocardiaceae</taxon>
        <taxon>Saccharothrix</taxon>
    </lineage>
</organism>
<dbReference type="Gene3D" id="3.40.50.150">
    <property type="entry name" value="Vaccinia Virus protein VP39"/>
    <property type="match status" value="1"/>
</dbReference>
<dbReference type="EMBL" id="JACHMO010000001">
    <property type="protein sequence ID" value="MBB5807046.1"/>
    <property type="molecule type" value="Genomic_DNA"/>
</dbReference>
<sequence length="326" mass="35774">MSRPRLLDLFCCAGGASAGYHAAGFDVTGVDIEPQPHYPFPFIQADALTVDLSGYDVIAASPPCQRWSQATPTSRRHDHPDLVEPIRQRLREAVARGDVWGYVIENVPGSPLIEPITICGDTLRLGVRRHRLFESNLDLHGTPCHHDRSAPAVPVYGSYGQRRGRNPVDREPSRNPGAGDTSPGTPTETGRIAMGIDWMPWPNLTQAIPPAYTFWLGTQLIGHARRHTKPVTEAPRALTSSPRALTSSPRAQTSPRGETHRWEASARDASPADAGDQSRELRGSVTTRNCHCGKPLTRPATGRWPRHCSQACRQAAYRARTKENVA</sequence>
<evidence type="ECO:0000256" key="3">
    <source>
        <dbReference type="ARBA" id="ARBA00022691"/>
    </source>
</evidence>
<reference evidence="5 6" key="1">
    <citation type="submission" date="2020-08" db="EMBL/GenBank/DDBJ databases">
        <title>Sequencing the genomes of 1000 actinobacteria strains.</title>
        <authorList>
            <person name="Klenk H.-P."/>
        </authorList>
    </citation>
    <scope>NUCLEOTIDE SEQUENCE [LARGE SCALE GENOMIC DNA]</scope>
    <source>
        <strain evidence="5 6">DSM 45486</strain>
    </source>
</reference>
<dbReference type="GO" id="GO:0003886">
    <property type="term" value="F:DNA (cytosine-5-)-methyltransferase activity"/>
    <property type="evidence" value="ECO:0007669"/>
    <property type="project" value="UniProtKB-EC"/>
</dbReference>
<feature type="region of interest" description="Disordered" evidence="4">
    <location>
        <begin position="226"/>
        <end position="304"/>
    </location>
</feature>
<evidence type="ECO:0000313" key="6">
    <source>
        <dbReference type="Proteomes" id="UP000552097"/>
    </source>
</evidence>
<name>A0A7W9HRU6_9PSEU</name>
<dbReference type="InterPro" id="IPR018117">
    <property type="entry name" value="C5_DNA_meth_AS"/>
</dbReference>
<proteinExistence type="predicted"/>
<evidence type="ECO:0000256" key="1">
    <source>
        <dbReference type="ARBA" id="ARBA00022603"/>
    </source>
</evidence>
<keyword evidence="1 5" id="KW-0489">Methyltransferase</keyword>
<dbReference type="GO" id="GO:0032259">
    <property type="term" value="P:methylation"/>
    <property type="evidence" value="ECO:0007669"/>
    <property type="project" value="UniProtKB-KW"/>
</dbReference>
<gene>
    <name evidence="5" type="ORF">F4560_006814</name>
</gene>
<feature type="compositionally biased region" description="Polar residues" evidence="4">
    <location>
        <begin position="238"/>
        <end position="256"/>
    </location>
</feature>
<keyword evidence="2 5" id="KW-0808">Transferase</keyword>
<evidence type="ECO:0000256" key="4">
    <source>
        <dbReference type="SAM" id="MobiDB-lite"/>
    </source>
</evidence>
<comment type="caution">
    <text evidence="5">The sequence shown here is derived from an EMBL/GenBank/DDBJ whole genome shotgun (WGS) entry which is preliminary data.</text>
</comment>
<feature type="compositionally biased region" description="Basic and acidic residues" evidence="4">
    <location>
        <begin position="257"/>
        <end position="266"/>
    </location>
</feature>
<dbReference type="AlphaFoldDB" id="A0A7W9HRU6"/>
<accession>A0A7W9HRU6</accession>
<evidence type="ECO:0000256" key="2">
    <source>
        <dbReference type="ARBA" id="ARBA00022679"/>
    </source>
</evidence>
<keyword evidence="6" id="KW-1185">Reference proteome</keyword>
<keyword evidence="3" id="KW-0949">S-adenosyl-L-methionine</keyword>
<dbReference type="PROSITE" id="PS00094">
    <property type="entry name" value="C5_MTASE_1"/>
    <property type="match status" value="1"/>
</dbReference>